<dbReference type="Proteomes" id="UP000809587">
    <property type="component" value="Unassembled WGS sequence"/>
</dbReference>
<reference evidence="1 2" key="1">
    <citation type="submission" date="2021-02" db="EMBL/GenBank/DDBJ databases">
        <authorList>
            <person name="Lee D.-H."/>
        </authorList>
    </citation>
    <scope>NUCLEOTIDE SEQUENCE [LARGE SCALE GENOMIC DNA]</scope>
    <source>
        <strain evidence="1 2">MMS20-R2-29</strain>
    </source>
</reference>
<dbReference type="EMBL" id="JAFEUO010000007">
    <property type="protein sequence ID" value="MBM7085674.1"/>
    <property type="molecule type" value="Genomic_DNA"/>
</dbReference>
<protein>
    <submittedName>
        <fullName evidence="1">Uncharacterized protein</fullName>
    </submittedName>
</protein>
<dbReference type="RefSeq" id="WP_204960895.1">
    <property type="nucleotide sequence ID" value="NZ_JAFEUO010000007.1"/>
</dbReference>
<comment type="caution">
    <text evidence="1">The sequence shown here is derived from an EMBL/GenBank/DDBJ whole genome shotgun (WGS) entry which is preliminary data.</text>
</comment>
<evidence type="ECO:0000313" key="1">
    <source>
        <dbReference type="EMBL" id="MBM7085674.1"/>
    </source>
</evidence>
<evidence type="ECO:0000313" key="2">
    <source>
        <dbReference type="Proteomes" id="UP000809587"/>
    </source>
</evidence>
<organism evidence="1 2">
    <name type="scientific">Micromonospora humidisoli</name>
    <dbReference type="NCBI Taxonomy" id="2807622"/>
    <lineage>
        <taxon>Bacteria</taxon>
        <taxon>Bacillati</taxon>
        <taxon>Actinomycetota</taxon>
        <taxon>Actinomycetes</taxon>
        <taxon>Micromonosporales</taxon>
        <taxon>Micromonosporaceae</taxon>
        <taxon>Micromonospora</taxon>
    </lineage>
</organism>
<keyword evidence="2" id="KW-1185">Reference proteome</keyword>
<gene>
    <name evidence="1" type="ORF">JQN84_24425</name>
</gene>
<dbReference type="Pfam" id="PF10722">
    <property type="entry name" value="YbjN"/>
    <property type="match status" value="1"/>
</dbReference>
<dbReference type="InterPro" id="IPR019660">
    <property type="entry name" value="Put_sensory_transdc_reg_YbjN"/>
</dbReference>
<accession>A0ABS2JH25</accession>
<sequence length="92" mass="10380">MHVHDGGEAYLLTAVVANAEVVGQWDRLYREAWERNRHTRLVGFRVDADGALVAHGWTPKDGLTADAFQAVVRAVAREADRYEFQLTGTDRR</sequence>
<name>A0ABS2JH25_9ACTN</name>
<proteinExistence type="predicted"/>